<proteinExistence type="inferred from homology"/>
<comment type="catalytic activity">
    <reaction evidence="4">
        <text>Hydrolysis of (1-&gt;4)-alpha-D-glucosidic linkages in polysaccharides so as to remove successive maltose units from the non-reducing ends of the chains.</text>
        <dbReference type="EC" id="3.2.1.2"/>
    </reaction>
</comment>
<evidence type="ECO:0000256" key="1">
    <source>
        <dbReference type="ARBA" id="ARBA00005652"/>
    </source>
</evidence>
<keyword evidence="6" id="KW-1185">Reference proteome</keyword>
<keyword evidence="4" id="KW-0326">Glycosidase</keyword>
<comment type="caution">
    <text evidence="5">The sequence shown here is derived from an EMBL/GenBank/DDBJ whole genome shotgun (WGS) entry which is preliminary data.</text>
</comment>
<dbReference type="SUPFAM" id="SSF51445">
    <property type="entry name" value="(Trans)glycosidases"/>
    <property type="match status" value="1"/>
</dbReference>
<accession>A0ABD1MXR8</accession>
<dbReference type="PRINTS" id="PR00750">
    <property type="entry name" value="BETAAMYLASE"/>
</dbReference>
<name>A0ABD1MXR8_9FABA</name>
<dbReference type="PANTHER" id="PTHR31352:SF3">
    <property type="entry name" value="INACTIVE BETA-AMYLASE 9"/>
    <property type="match status" value="1"/>
</dbReference>
<dbReference type="GO" id="GO:0016161">
    <property type="term" value="F:beta-amylase activity"/>
    <property type="evidence" value="ECO:0007669"/>
    <property type="project" value="UniProtKB-EC"/>
</dbReference>
<dbReference type="GO" id="GO:0000272">
    <property type="term" value="P:polysaccharide catabolic process"/>
    <property type="evidence" value="ECO:0007669"/>
    <property type="project" value="UniProtKB-KW"/>
</dbReference>
<protein>
    <recommendedName>
        <fullName evidence="4">Beta-amylase</fullName>
        <ecNumber evidence="4">3.2.1.2</ecNumber>
    </recommendedName>
</protein>
<dbReference type="Proteomes" id="UP001603857">
    <property type="component" value="Unassembled WGS sequence"/>
</dbReference>
<evidence type="ECO:0000313" key="5">
    <source>
        <dbReference type="EMBL" id="KAL2340598.1"/>
    </source>
</evidence>
<evidence type="ECO:0000313" key="6">
    <source>
        <dbReference type="Proteomes" id="UP001603857"/>
    </source>
</evidence>
<organism evidence="5 6">
    <name type="scientific">Flemingia macrophylla</name>
    <dbReference type="NCBI Taxonomy" id="520843"/>
    <lineage>
        <taxon>Eukaryota</taxon>
        <taxon>Viridiplantae</taxon>
        <taxon>Streptophyta</taxon>
        <taxon>Embryophyta</taxon>
        <taxon>Tracheophyta</taxon>
        <taxon>Spermatophyta</taxon>
        <taxon>Magnoliopsida</taxon>
        <taxon>eudicotyledons</taxon>
        <taxon>Gunneridae</taxon>
        <taxon>Pentapetalae</taxon>
        <taxon>rosids</taxon>
        <taxon>fabids</taxon>
        <taxon>Fabales</taxon>
        <taxon>Fabaceae</taxon>
        <taxon>Papilionoideae</taxon>
        <taxon>50 kb inversion clade</taxon>
        <taxon>NPAAA clade</taxon>
        <taxon>indigoferoid/millettioid clade</taxon>
        <taxon>Phaseoleae</taxon>
        <taxon>Flemingia</taxon>
    </lineage>
</organism>
<gene>
    <name evidence="5" type="ORF">Fmac_008538</name>
</gene>
<evidence type="ECO:0000256" key="2">
    <source>
        <dbReference type="ARBA" id="ARBA00023277"/>
    </source>
</evidence>
<evidence type="ECO:0000256" key="4">
    <source>
        <dbReference type="RuleBase" id="RU000509"/>
    </source>
</evidence>
<sequence>MRYKRRWHSTVLCKCVCTKAKIKYYCIKCLDANSKQGSYEAESIYLKSDLDVFYFNDASLDIDLYILMSQVLFQSVKHSWTLTSTISCTSCSGHSLINICSLVAFHGVFLVNKRFSIEAEDLRFLSDIDDLSTTFWKLNKAVSEPKSAYSSVIRDQEKLITHGDNLLSLASATFGDSGVTIHGKISLMHSWYRTRSHPSELTAGFYNTASRDGYEPVAEMFARNSCKMILPGMDLSDANQPKENHSSPELLLAQIMAACKKHGVRVSG</sequence>
<comment type="similarity">
    <text evidence="1 4">Belongs to the glycosyl hydrolase 14 family.</text>
</comment>
<dbReference type="InterPro" id="IPR001554">
    <property type="entry name" value="Glyco_hydro_14"/>
</dbReference>
<dbReference type="Gene3D" id="3.20.20.80">
    <property type="entry name" value="Glycosidases"/>
    <property type="match status" value="1"/>
</dbReference>
<dbReference type="InterPro" id="IPR017853">
    <property type="entry name" value="GH"/>
</dbReference>
<keyword evidence="3 4" id="KW-0624">Polysaccharide degradation</keyword>
<dbReference type="PANTHER" id="PTHR31352">
    <property type="entry name" value="BETA-AMYLASE 1, CHLOROPLASTIC"/>
    <property type="match status" value="1"/>
</dbReference>
<evidence type="ECO:0000256" key="3">
    <source>
        <dbReference type="ARBA" id="ARBA00023326"/>
    </source>
</evidence>
<dbReference type="Pfam" id="PF01373">
    <property type="entry name" value="Glyco_hydro_14"/>
    <property type="match status" value="1"/>
</dbReference>
<keyword evidence="4" id="KW-0378">Hydrolase</keyword>
<dbReference type="EC" id="3.2.1.2" evidence="4"/>
<keyword evidence="2 4" id="KW-0119">Carbohydrate metabolism</keyword>
<reference evidence="5 6" key="1">
    <citation type="submission" date="2024-08" db="EMBL/GenBank/DDBJ databases">
        <title>Insights into the chromosomal genome structure of Flemingia macrophylla.</title>
        <authorList>
            <person name="Ding Y."/>
            <person name="Zhao Y."/>
            <person name="Bi W."/>
            <person name="Wu M."/>
            <person name="Zhao G."/>
            <person name="Gong Y."/>
            <person name="Li W."/>
            <person name="Zhang P."/>
        </authorList>
    </citation>
    <scope>NUCLEOTIDE SEQUENCE [LARGE SCALE GENOMIC DNA]</scope>
    <source>
        <strain evidence="5">DYQJB</strain>
        <tissue evidence="5">Leaf</tissue>
    </source>
</reference>
<dbReference type="AlphaFoldDB" id="A0ABD1MXR8"/>
<dbReference type="EMBL" id="JBGMDY010000003">
    <property type="protein sequence ID" value="KAL2340598.1"/>
    <property type="molecule type" value="Genomic_DNA"/>
</dbReference>